<accession>A0ABT7CJ41</accession>
<dbReference type="EMBL" id="JASJOT010000007">
    <property type="protein sequence ID" value="MDJ1493741.1"/>
    <property type="molecule type" value="Genomic_DNA"/>
</dbReference>
<dbReference type="RefSeq" id="WP_313996298.1">
    <property type="nucleotide sequence ID" value="NZ_JASJOT010000007.1"/>
</dbReference>
<evidence type="ECO:0000313" key="2">
    <source>
        <dbReference type="Proteomes" id="UP001228581"/>
    </source>
</evidence>
<keyword evidence="2" id="KW-1185">Reference proteome</keyword>
<reference evidence="1 2" key="1">
    <citation type="submission" date="2023-05" db="EMBL/GenBank/DDBJ databases">
        <authorList>
            <person name="Zhang X."/>
        </authorList>
    </citation>
    <scope>NUCLEOTIDE SEQUENCE [LARGE SCALE GENOMIC DNA]</scope>
    <source>
        <strain evidence="1 2">DM2B3-1</strain>
    </source>
</reference>
<organism evidence="1 2">
    <name type="scientific">Xanthocytophaga flava</name>
    <dbReference type="NCBI Taxonomy" id="3048013"/>
    <lineage>
        <taxon>Bacteria</taxon>
        <taxon>Pseudomonadati</taxon>
        <taxon>Bacteroidota</taxon>
        <taxon>Cytophagia</taxon>
        <taxon>Cytophagales</taxon>
        <taxon>Rhodocytophagaceae</taxon>
        <taxon>Xanthocytophaga</taxon>
    </lineage>
</organism>
<comment type="caution">
    <text evidence="1">The sequence shown here is derived from an EMBL/GenBank/DDBJ whole genome shotgun (WGS) entry which is preliminary data.</text>
</comment>
<dbReference type="Proteomes" id="UP001228581">
    <property type="component" value="Unassembled WGS sequence"/>
</dbReference>
<evidence type="ECO:0000313" key="1">
    <source>
        <dbReference type="EMBL" id="MDJ1493741.1"/>
    </source>
</evidence>
<protein>
    <submittedName>
        <fullName evidence="1">Uncharacterized protein</fullName>
    </submittedName>
</protein>
<name>A0ABT7CJ41_9BACT</name>
<gene>
    <name evidence="1" type="ORF">QNI19_12430</name>
</gene>
<proteinExistence type="predicted"/>
<sequence>MYLEVTAHETKITLSVTGYFQENKKSISIKEKNFLKLFVTVQVGDKIQPGDEKSLVQKEISSSGILTMTALNGHPMLST</sequence>